<organism evidence="1 2">
    <name type="scientific">Podarcis lilfordi</name>
    <name type="common">Lilford's wall lizard</name>
    <dbReference type="NCBI Taxonomy" id="74358"/>
    <lineage>
        <taxon>Eukaryota</taxon>
        <taxon>Metazoa</taxon>
        <taxon>Chordata</taxon>
        <taxon>Craniata</taxon>
        <taxon>Vertebrata</taxon>
        <taxon>Euteleostomi</taxon>
        <taxon>Lepidosauria</taxon>
        <taxon>Squamata</taxon>
        <taxon>Bifurcata</taxon>
        <taxon>Unidentata</taxon>
        <taxon>Episquamata</taxon>
        <taxon>Laterata</taxon>
        <taxon>Lacertibaenia</taxon>
        <taxon>Lacertidae</taxon>
        <taxon>Podarcis</taxon>
    </lineage>
</organism>
<name>A0AA35PUX5_9SAUR</name>
<reference evidence="1" key="1">
    <citation type="submission" date="2022-12" db="EMBL/GenBank/DDBJ databases">
        <authorList>
            <person name="Alioto T."/>
            <person name="Alioto T."/>
            <person name="Gomez Garrido J."/>
        </authorList>
    </citation>
    <scope>NUCLEOTIDE SEQUENCE</scope>
</reference>
<evidence type="ECO:0000313" key="2">
    <source>
        <dbReference type="Proteomes" id="UP001178461"/>
    </source>
</evidence>
<dbReference type="EMBL" id="OX395144">
    <property type="protein sequence ID" value="CAI5798878.1"/>
    <property type="molecule type" value="Genomic_DNA"/>
</dbReference>
<dbReference type="Proteomes" id="UP001178461">
    <property type="component" value="Chromosome 18"/>
</dbReference>
<accession>A0AA35PUX5</accession>
<sequence length="64" mass="7058">MPPPPLPPLNNPFLSYLVCRSNKGSGNWMLSPPLMISSKQPHLGLAVSCTGEVEPSSRLRGQWW</sequence>
<gene>
    <name evidence="1" type="ORF">PODLI_1B005627</name>
</gene>
<protein>
    <submittedName>
        <fullName evidence="1">Uncharacterized protein</fullName>
    </submittedName>
</protein>
<evidence type="ECO:0000313" key="1">
    <source>
        <dbReference type="EMBL" id="CAI5798878.1"/>
    </source>
</evidence>
<dbReference type="AlphaFoldDB" id="A0AA35PUX5"/>
<proteinExistence type="predicted"/>
<keyword evidence="2" id="KW-1185">Reference proteome</keyword>